<dbReference type="InterPro" id="IPR021390">
    <property type="entry name" value="DUF3025"/>
</dbReference>
<comment type="caution">
    <text evidence="1">The sequence shown here is derived from an EMBL/GenBank/DDBJ whole genome shotgun (WGS) entry which is preliminary data.</text>
</comment>
<dbReference type="EMBL" id="JADJEV010000005">
    <property type="protein sequence ID" value="MBK6975499.1"/>
    <property type="molecule type" value="Genomic_DNA"/>
</dbReference>
<reference evidence="1" key="1">
    <citation type="submission" date="2020-10" db="EMBL/GenBank/DDBJ databases">
        <title>Connecting structure to function with the recovery of over 1000 high-quality activated sludge metagenome-assembled genomes encoding full-length rRNA genes using long-read sequencing.</title>
        <authorList>
            <person name="Singleton C.M."/>
            <person name="Petriglieri F."/>
            <person name="Kristensen J.M."/>
            <person name="Kirkegaard R.H."/>
            <person name="Michaelsen T.Y."/>
            <person name="Andersen M.H."/>
            <person name="Karst S.M."/>
            <person name="Dueholm M.S."/>
            <person name="Nielsen P.H."/>
            <person name="Albertsen M."/>
        </authorList>
    </citation>
    <scope>NUCLEOTIDE SEQUENCE</scope>
    <source>
        <strain evidence="1">Bjer_18-Q3-R1-45_BAT3C.347</strain>
    </source>
</reference>
<organism evidence="1 2">
    <name type="scientific">Candidatus Methylophosphatis roskildensis</name>
    <dbReference type="NCBI Taxonomy" id="2899263"/>
    <lineage>
        <taxon>Bacteria</taxon>
        <taxon>Pseudomonadati</taxon>
        <taxon>Pseudomonadota</taxon>
        <taxon>Betaproteobacteria</taxon>
        <taxon>Nitrosomonadales</taxon>
        <taxon>Sterolibacteriaceae</taxon>
        <taxon>Candidatus Methylophosphatis</taxon>
    </lineage>
</organism>
<evidence type="ECO:0000313" key="1">
    <source>
        <dbReference type="EMBL" id="MBK6975499.1"/>
    </source>
</evidence>
<dbReference type="Proteomes" id="UP000807785">
    <property type="component" value="Unassembled WGS sequence"/>
</dbReference>
<accession>A0A9D7E7P0</accession>
<gene>
    <name evidence="1" type="ORF">IPH26_21955</name>
</gene>
<dbReference type="Pfam" id="PF11227">
    <property type="entry name" value="DUF3025"/>
    <property type="match status" value="1"/>
</dbReference>
<evidence type="ECO:0000313" key="2">
    <source>
        <dbReference type="Proteomes" id="UP000807785"/>
    </source>
</evidence>
<sequence length="252" mass="27421">MQCSARPPTSGGRVPLRFVAAAASGIAYERGIFDTGRVPTRPGNWHDAFNALVWLRFPSIKAALNARHVGAQCAESSRGAARDAATLFDESGVIVASADASLIEALRAHRWREVFVERRSDLDRSLRFVVFGHAVYDQLRAPFFGLCGKALFVSLSAPALVSPRLLPQLDEHVAGRLADPAFLATPRDLSPLPLLGVPGVTEASEDPAYYDDPRQFRPVRRSRQGFGTSLDSGCKELDSRIASSDRHRSLIA</sequence>
<proteinExistence type="predicted"/>
<protein>
    <submittedName>
        <fullName evidence="1">DUF3025 domain-containing protein</fullName>
    </submittedName>
</protein>
<dbReference type="AlphaFoldDB" id="A0A9D7E7P0"/>
<name>A0A9D7E7P0_9PROT</name>